<organism evidence="7 8">
    <name type="scientific">Vicia faba</name>
    <name type="common">Broad bean</name>
    <name type="synonym">Faba vulgaris</name>
    <dbReference type="NCBI Taxonomy" id="3906"/>
    <lineage>
        <taxon>Eukaryota</taxon>
        <taxon>Viridiplantae</taxon>
        <taxon>Streptophyta</taxon>
        <taxon>Embryophyta</taxon>
        <taxon>Tracheophyta</taxon>
        <taxon>Spermatophyta</taxon>
        <taxon>Magnoliopsida</taxon>
        <taxon>eudicotyledons</taxon>
        <taxon>Gunneridae</taxon>
        <taxon>Pentapetalae</taxon>
        <taxon>rosids</taxon>
        <taxon>fabids</taxon>
        <taxon>Fabales</taxon>
        <taxon>Fabaceae</taxon>
        <taxon>Papilionoideae</taxon>
        <taxon>50 kb inversion clade</taxon>
        <taxon>NPAAA clade</taxon>
        <taxon>Hologalegina</taxon>
        <taxon>IRL clade</taxon>
        <taxon>Fabeae</taxon>
        <taxon>Vicia</taxon>
    </lineage>
</organism>
<comment type="subcellular location">
    <subcellularLocation>
        <location evidence="1">Nucleus</location>
    </subcellularLocation>
</comment>
<reference evidence="7 8" key="1">
    <citation type="submission" date="2023-01" db="EMBL/GenBank/DDBJ databases">
        <authorList>
            <person name="Kreplak J."/>
        </authorList>
    </citation>
    <scope>NUCLEOTIDE SEQUENCE [LARGE SCALE GENOMIC DNA]</scope>
</reference>
<proteinExistence type="predicted"/>
<keyword evidence="2" id="KW-0805">Transcription regulation</keyword>
<sequence>MEKNPSSSRIERKFIERNRRNEMKTLYHKLNSVLPHQTSKAISMPDRLEEATNYIKKLQINLEKMKEKKYLLETQRPNVNMKRREKLMLKSPKIEIQQIGLTLEVVLITGLDSQFLFNETIRILNEEGVDIVNASYKVNKDTVFHSIHCQVEEEFGNETARISERLNKFMHDY</sequence>
<dbReference type="GO" id="GO:0090575">
    <property type="term" value="C:RNA polymerase II transcription regulator complex"/>
    <property type="evidence" value="ECO:0007669"/>
    <property type="project" value="TreeGrafter"/>
</dbReference>
<evidence type="ECO:0000256" key="2">
    <source>
        <dbReference type="ARBA" id="ARBA00023015"/>
    </source>
</evidence>
<keyword evidence="8" id="KW-1185">Reference proteome</keyword>
<evidence type="ECO:0000259" key="6">
    <source>
        <dbReference type="PROSITE" id="PS50888"/>
    </source>
</evidence>
<accession>A0AAV0Z384</accession>
<dbReference type="Pfam" id="PF00010">
    <property type="entry name" value="HLH"/>
    <property type="match status" value="1"/>
</dbReference>
<keyword evidence="3" id="KW-0804">Transcription</keyword>
<dbReference type="GO" id="GO:0000981">
    <property type="term" value="F:DNA-binding transcription factor activity, RNA polymerase II-specific"/>
    <property type="evidence" value="ECO:0007669"/>
    <property type="project" value="TreeGrafter"/>
</dbReference>
<dbReference type="SUPFAM" id="SSF47459">
    <property type="entry name" value="HLH, helix-loop-helix DNA-binding domain"/>
    <property type="match status" value="1"/>
</dbReference>
<dbReference type="InterPro" id="IPR015660">
    <property type="entry name" value="MASH1/Ascl1a-like"/>
</dbReference>
<evidence type="ECO:0000313" key="8">
    <source>
        <dbReference type="Proteomes" id="UP001157006"/>
    </source>
</evidence>
<keyword evidence="5" id="KW-0175">Coiled coil</keyword>
<dbReference type="InterPro" id="IPR011598">
    <property type="entry name" value="bHLH_dom"/>
</dbReference>
<evidence type="ECO:0000256" key="5">
    <source>
        <dbReference type="SAM" id="Coils"/>
    </source>
</evidence>
<dbReference type="PANTHER" id="PTHR13935:SF90">
    <property type="entry name" value="TRANSCRIPTION FACTOR BHLH162"/>
    <property type="match status" value="1"/>
</dbReference>
<evidence type="ECO:0000313" key="7">
    <source>
        <dbReference type="EMBL" id="CAI8591132.1"/>
    </source>
</evidence>
<feature type="domain" description="BHLH" evidence="6">
    <location>
        <begin position="7"/>
        <end position="58"/>
    </location>
</feature>
<dbReference type="AlphaFoldDB" id="A0AAV0Z384"/>
<evidence type="ECO:0000256" key="1">
    <source>
        <dbReference type="ARBA" id="ARBA00004123"/>
    </source>
</evidence>
<feature type="coiled-coil region" evidence="5">
    <location>
        <begin position="48"/>
        <end position="75"/>
    </location>
</feature>
<gene>
    <name evidence="7" type="ORF">VFH_I473720</name>
</gene>
<dbReference type="EMBL" id="OX451736">
    <property type="protein sequence ID" value="CAI8591132.1"/>
    <property type="molecule type" value="Genomic_DNA"/>
</dbReference>
<dbReference type="Proteomes" id="UP001157006">
    <property type="component" value="Chromosome 1L"/>
</dbReference>
<evidence type="ECO:0000256" key="4">
    <source>
        <dbReference type="ARBA" id="ARBA00023242"/>
    </source>
</evidence>
<keyword evidence="4" id="KW-0539">Nucleus</keyword>
<dbReference type="Gene3D" id="4.10.280.10">
    <property type="entry name" value="Helix-loop-helix DNA-binding domain"/>
    <property type="match status" value="1"/>
</dbReference>
<dbReference type="PROSITE" id="PS50888">
    <property type="entry name" value="BHLH"/>
    <property type="match status" value="1"/>
</dbReference>
<dbReference type="PANTHER" id="PTHR13935">
    <property type="entry name" value="ACHAETE-SCUTE TRANSCRIPTION FACTOR-RELATED"/>
    <property type="match status" value="1"/>
</dbReference>
<dbReference type="GO" id="GO:0000977">
    <property type="term" value="F:RNA polymerase II transcription regulatory region sequence-specific DNA binding"/>
    <property type="evidence" value="ECO:0007669"/>
    <property type="project" value="TreeGrafter"/>
</dbReference>
<dbReference type="GO" id="GO:0046983">
    <property type="term" value="F:protein dimerization activity"/>
    <property type="evidence" value="ECO:0007669"/>
    <property type="project" value="InterPro"/>
</dbReference>
<evidence type="ECO:0000256" key="3">
    <source>
        <dbReference type="ARBA" id="ARBA00023163"/>
    </source>
</evidence>
<dbReference type="InterPro" id="IPR036638">
    <property type="entry name" value="HLH_DNA-bd_sf"/>
</dbReference>
<protein>
    <recommendedName>
        <fullName evidence="6">BHLH domain-containing protein</fullName>
    </recommendedName>
</protein>
<name>A0AAV0Z384_VICFA</name>